<evidence type="ECO:0000313" key="10">
    <source>
        <dbReference type="EMBL" id="CCG81795.1"/>
    </source>
</evidence>
<dbReference type="Gene3D" id="3.55.40.20">
    <property type="entry name" value="Iron/manganese superoxide dismutase, C-terminal domain"/>
    <property type="match status" value="1"/>
</dbReference>
<dbReference type="EC" id="1.15.1.1" evidence="7"/>
<evidence type="ECO:0000256" key="7">
    <source>
        <dbReference type="RuleBase" id="RU000414"/>
    </source>
</evidence>
<comment type="similarity">
    <text evidence="1 7">Belongs to the iron/manganese superoxide dismutase family.</text>
</comment>
<dbReference type="GO" id="GO:0030145">
    <property type="term" value="F:manganese ion binding"/>
    <property type="evidence" value="ECO:0007669"/>
    <property type="project" value="TreeGrafter"/>
</dbReference>
<keyword evidence="2 6" id="KW-0479">Metal-binding</keyword>
<feature type="domain" description="Manganese/iron superoxide dismutase C-terminal" evidence="9">
    <location>
        <begin position="118"/>
        <end position="218"/>
    </location>
</feature>
<dbReference type="eggNOG" id="KOG0876">
    <property type="taxonomic scope" value="Eukaryota"/>
</dbReference>
<dbReference type="FunFam" id="3.55.40.20:FF:000004">
    <property type="entry name" value="Superoxide dismutase [Fe]"/>
    <property type="match status" value="1"/>
</dbReference>
<dbReference type="InterPro" id="IPR001189">
    <property type="entry name" value="Mn/Fe_SOD"/>
</dbReference>
<accession>R4X8R7</accession>
<dbReference type="Proteomes" id="UP000013776">
    <property type="component" value="Unassembled WGS sequence"/>
</dbReference>
<evidence type="ECO:0000259" key="9">
    <source>
        <dbReference type="Pfam" id="PF02777"/>
    </source>
</evidence>
<dbReference type="GO" id="GO:0004784">
    <property type="term" value="F:superoxide dismutase activity"/>
    <property type="evidence" value="ECO:0007669"/>
    <property type="project" value="UniProtKB-EC"/>
</dbReference>
<evidence type="ECO:0000256" key="6">
    <source>
        <dbReference type="PIRSR" id="PIRSR000349-1"/>
    </source>
</evidence>
<dbReference type="OrthoDB" id="239262at2759"/>
<evidence type="ECO:0000256" key="4">
    <source>
        <dbReference type="ARBA" id="ARBA00023002"/>
    </source>
</evidence>
<evidence type="ECO:0000256" key="5">
    <source>
        <dbReference type="ARBA" id="ARBA00049204"/>
    </source>
</evidence>
<feature type="domain" description="Manganese/iron superoxide dismutase N-terminal" evidence="8">
    <location>
        <begin position="12"/>
        <end position="83"/>
    </location>
</feature>
<evidence type="ECO:0000256" key="2">
    <source>
        <dbReference type="ARBA" id="ARBA00022723"/>
    </source>
</evidence>
<dbReference type="PANTHER" id="PTHR11404">
    <property type="entry name" value="SUPEROXIDE DISMUTASE 2"/>
    <property type="match status" value="1"/>
</dbReference>
<dbReference type="AlphaFoldDB" id="R4X8R7"/>
<dbReference type="Pfam" id="PF00081">
    <property type="entry name" value="Sod_Fe_N"/>
    <property type="match status" value="1"/>
</dbReference>
<reference evidence="10 11" key="1">
    <citation type="journal article" date="2013" name="MBio">
        <title>Genome sequencing of the plant pathogen Taphrina deformans, the causal agent of peach leaf curl.</title>
        <authorList>
            <person name="Cisse O.H."/>
            <person name="Almeida J.M.G.C.F."/>
            <person name="Fonseca A."/>
            <person name="Kumar A.A."/>
            <person name="Salojaervi J."/>
            <person name="Overmyer K."/>
            <person name="Hauser P.M."/>
            <person name="Pagni M."/>
        </authorList>
    </citation>
    <scope>NUCLEOTIDE SEQUENCE [LARGE SCALE GENOMIC DNA]</scope>
    <source>
        <strain evidence="11">PYCC 5710 / ATCC 11124 / CBS 356.35 / IMI 108563 / JCM 9778 / NBRC 8474</strain>
    </source>
</reference>
<keyword evidence="3" id="KW-0049">Antioxidant</keyword>
<evidence type="ECO:0000256" key="3">
    <source>
        <dbReference type="ARBA" id="ARBA00022862"/>
    </source>
</evidence>
<dbReference type="InterPro" id="IPR036314">
    <property type="entry name" value="SOD_C_sf"/>
</dbReference>
<dbReference type="SUPFAM" id="SSF46609">
    <property type="entry name" value="Fe,Mn superoxide dismutase (SOD), N-terminal domain"/>
    <property type="match status" value="1"/>
</dbReference>
<feature type="binding site" evidence="6">
    <location>
        <position position="189"/>
    </location>
    <ligand>
        <name>Mn(2+)</name>
        <dbReference type="ChEBI" id="CHEBI:29035"/>
    </ligand>
</feature>
<feature type="binding site" evidence="6">
    <location>
        <position position="185"/>
    </location>
    <ligand>
        <name>Mn(2+)</name>
        <dbReference type="ChEBI" id="CHEBI:29035"/>
    </ligand>
</feature>
<dbReference type="InterPro" id="IPR050265">
    <property type="entry name" value="Fe/Mn_Superoxide_Dismutase"/>
</dbReference>
<dbReference type="FunFam" id="1.10.287.990:FF:000001">
    <property type="entry name" value="Superoxide dismutase"/>
    <property type="match status" value="1"/>
</dbReference>
<name>R4X8R7_TAPDE</name>
<comment type="caution">
    <text evidence="10">The sequence shown here is derived from an EMBL/GenBank/DDBJ whole genome shotgun (WGS) entry which is preliminary data.</text>
</comment>
<dbReference type="VEuPathDB" id="FungiDB:TAPDE_001649"/>
<dbReference type="Gene3D" id="1.10.287.990">
    <property type="entry name" value="Fe,Mn superoxide dismutase (SOD) domain"/>
    <property type="match status" value="1"/>
</dbReference>
<dbReference type="Pfam" id="PF02777">
    <property type="entry name" value="Sod_Fe_C"/>
    <property type="match status" value="1"/>
</dbReference>
<keyword evidence="4 7" id="KW-0560">Oxidoreductase</keyword>
<dbReference type="SUPFAM" id="SSF54719">
    <property type="entry name" value="Fe,Mn superoxide dismutase (SOD), C-terminal domain"/>
    <property type="match status" value="1"/>
</dbReference>
<dbReference type="PRINTS" id="PR01703">
    <property type="entry name" value="MNSODISMTASE"/>
</dbReference>
<dbReference type="PIRSF" id="PIRSF000349">
    <property type="entry name" value="SODismutase"/>
    <property type="match status" value="1"/>
</dbReference>
<comment type="catalytic activity">
    <reaction evidence="5 7">
        <text>2 superoxide + 2 H(+) = H2O2 + O2</text>
        <dbReference type="Rhea" id="RHEA:20696"/>
        <dbReference type="ChEBI" id="CHEBI:15378"/>
        <dbReference type="ChEBI" id="CHEBI:15379"/>
        <dbReference type="ChEBI" id="CHEBI:16240"/>
        <dbReference type="ChEBI" id="CHEBI:18421"/>
        <dbReference type="EC" id="1.15.1.1"/>
    </reaction>
</comment>
<organism evidence="10 11">
    <name type="scientific">Taphrina deformans (strain PYCC 5710 / ATCC 11124 / CBS 356.35 / IMI 108563 / JCM 9778 / NBRC 8474)</name>
    <name type="common">Peach leaf curl fungus</name>
    <name type="synonym">Lalaria deformans</name>
    <dbReference type="NCBI Taxonomy" id="1097556"/>
    <lineage>
        <taxon>Eukaryota</taxon>
        <taxon>Fungi</taxon>
        <taxon>Dikarya</taxon>
        <taxon>Ascomycota</taxon>
        <taxon>Taphrinomycotina</taxon>
        <taxon>Taphrinomycetes</taxon>
        <taxon>Taphrinales</taxon>
        <taxon>Taphrinaceae</taxon>
        <taxon>Taphrina</taxon>
    </lineage>
</organism>
<comment type="function">
    <text evidence="7">Destroys radicals which are normally produced within the cells and which are toxic to biological systems.</text>
</comment>
<sequence>MGVSRQVRTKATLPSLPYAYDGLEPAISEQIMRLHHGKHHATYIANLNAAQETLARAVSSGDVKGSIAVQPAIKFNGGGHLNRKHSNLSRLSICTDTDAIDSLFWENLAPVGETTLGSGALRDQIERQYGGLDGLQKEFGAALASIQGSGWGWLVKDAKTGSLKIVTTPNQDPVTGGDVVVLGVDAWEHAYYLQYENAKVKYFEAIWSVINWDVASKRFSA</sequence>
<dbReference type="InterPro" id="IPR019832">
    <property type="entry name" value="Mn/Fe_SOD_C"/>
</dbReference>
<feature type="binding site" evidence="6">
    <location>
        <position position="85"/>
    </location>
    <ligand>
        <name>Mn(2+)</name>
        <dbReference type="ChEBI" id="CHEBI:29035"/>
    </ligand>
</feature>
<dbReference type="PANTHER" id="PTHR11404:SF6">
    <property type="entry name" value="SUPEROXIDE DISMUTASE [MN], MITOCHONDRIAL"/>
    <property type="match status" value="1"/>
</dbReference>
<feature type="binding site" evidence="6">
    <location>
        <position position="35"/>
    </location>
    <ligand>
        <name>Mn(2+)</name>
        <dbReference type="ChEBI" id="CHEBI:29035"/>
    </ligand>
</feature>
<proteinExistence type="inferred from homology"/>
<dbReference type="GO" id="GO:0005739">
    <property type="term" value="C:mitochondrion"/>
    <property type="evidence" value="ECO:0007669"/>
    <property type="project" value="TreeGrafter"/>
</dbReference>
<gene>
    <name evidence="10" type="ORF">TAPDE_001649</name>
</gene>
<dbReference type="InterPro" id="IPR019833">
    <property type="entry name" value="Mn/Fe_SOD_BS"/>
</dbReference>
<dbReference type="InterPro" id="IPR019831">
    <property type="entry name" value="Mn/Fe_SOD_N"/>
</dbReference>
<evidence type="ECO:0000256" key="1">
    <source>
        <dbReference type="ARBA" id="ARBA00008714"/>
    </source>
</evidence>
<protein>
    <recommendedName>
        <fullName evidence="7">Superoxide dismutase</fullName>
        <ecNumber evidence="7">1.15.1.1</ecNumber>
    </recommendedName>
</protein>
<dbReference type="PROSITE" id="PS00088">
    <property type="entry name" value="SOD_MN"/>
    <property type="match status" value="1"/>
</dbReference>
<evidence type="ECO:0000259" key="8">
    <source>
        <dbReference type="Pfam" id="PF00081"/>
    </source>
</evidence>
<dbReference type="InterPro" id="IPR036324">
    <property type="entry name" value="Mn/Fe_SOD_N_sf"/>
</dbReference>
<dbReference type="EMBL" id="CAHR02000058">
    <property type="protein sequence ID" value="CCG81795.1"/>
    <property type="molecule type" value="Genomic_DNA"/>
</dbReference>
<keyword evidence="11" id="KW-1185">Reference proteome</keyword>
<evidence type="ECO:0000313" key="11">
    <source>
        <dbReference type="Proteomes" id="UP000013776"/>
    </source>
</evidence>
<dbReference type="STRING" id="1097556.R4X8R7"/>